<protein>
    <submittedName>
        <fullName evidence="5">Group 1 truncated hemoglobin</fullName>
    </submittedName>
</protein>
<keyword evidence="3" id="KW-0479">Metal-binding</keyword>
<dbReference type="PROSITE" id="PS51257">
    <property type="entry name" value="PROKAR_LIPOPROTEIN"/>
    <property type="match status" value="1"/>
</dbReference>
<evidence type="ECO:0000313" key="6">
    <source>
        <dbReference type="Proteomes" id="UP001595962"/>
    </source>
</evidence>
<comment type="caution">
    <text evidence="5">The sequence shown here is derived from an EMBL/GenBank/DDBJ whole genome shotgun (WGS) entry which is preliminary data.</text>
</comment>
<dbReference type="EMBL" id="JBHSGB010000012">
    <property type="protein sequence ID" value="MFC4656026.1"/>
    <property type="molecule type" value="Genomic_DNA"/>
</dbReference>
<proteinExistence type="predicted"/>
<evidence type="ECO:0000256" key="2">
    <source>
        <dbReference type="ARBA" id="ARBA00022617"/>
    </source>
</evidence>
<dbReference type="RefSeq" id="WP_377334715.1">
    <property type="nucleotide sequence ID" value="NZ_JBHSGB010000012.1"/>
</dbReference>
<keyword evidence="6" id="KW-1185">Reference proteome</keyword>
<evidence type="ECO:0000256" key="1">
    <source>
        <dbReference type="ARBA" id="ARBA00022448"/>
    </source>
</evidence>
<name>A0ABV9JP58_9GAMM</name>
<evidence type="ECO:0000256" key="4">
    <source>
        <dbReference type="ARBA" id="ARBA00023004"/>
    </source>
</evidence>
<dbReference type="SUPFAM" id="SSF46458">
    <property type="entry name" value="Globin-like"/>
    <property type="match status" value="1"/>
</dbReference>
<dbReference type="Proteomes" id="UP001595962">
    <property type="component" value="Unassembled WGS sequence"/>
</dbReference>
<dbReference type="InterPro" id="IPR009050">
    <property type="entry name" value="Globin-like_sf"/>
</dbReference>
<keyword evidence="4" id="KW-0408">Iron</keyword>
<evidence type="ECO:0000313" key="5">
    <source>
        <dbReference type="EMBL" id="MFC4656026.1"/>
    </source>
</evidence>
<dbReference type="Gene3D" id="1.10.490.10">
    <property type="entry name" value="Globins"/>
    <property type="match status" value="1"/>
</dbReference>
<reference evidence="6" key="1">
    <citation type="journal article" date="2019" name="Int. J. Syst. Evol. Microbiol.">
        <title>The Global Catalogue of Microorganisms (GCM) 10K type strain sequencing project: providing services to taxonomists for standard genome sequencing and annotation.</title>
        <authorList>
            <consortium name="The Broad Institute Genomics Platform"/>
            <consortium name="The Broad Institute Genome Sequencing Center for Infectious Disease"/>
            <person name="Wu L."/>
            <person name="Ma J."/>
        </authorList>
    </citation>
    <scope>NUCLEOTIDE SEQUENCE [LARGE SCALE GENOMIC DNA]</scope>
    <source>
        <strain evidence="6">DT28</strain>
    </source>
</reference>
<evidence type="ECO:0000256" key="3">
    <source>
        <dbReference type="ARBA" id="ARBA00022723"/>
    </source>
</evidence>
<organism evidence="5 6">
    <name type="scientific">Rheinheimera marina</name>
    <dbReference type="NCBI Taxonomy" id="1774958"/>
    <lineage>
        <taxon>Bacteria</taxon>
        <taxon>Pseudomonadati</taxon>
        <taxon>Pseudomonadota</taxon>
        <taxon>Gammaproteobacteria</taxon>
        <taxon>Chromatiales</taxon>
        <taxon>Chromatiaceae</taxon>
        <taxon>Rheinheimera</taxon>
    </lineage>
</organism>
<accession>A0ABV9JP58</accession>
<keyword evidence="2" id="KW-0349">Heme</keyword>
<dbReference type="InterPro" id="IPR012292">
    <property type="entry name" value="Globin/Proto"/>
</dbReference>
<keyword evidence="1" id="KW-0813">Transport</keyword>
<dbReference type="InterPro" id="IPR001486">
    <property type="entry name" value="Hemoglobin_trunc"/>
</dbReference>
<sequence>MVKWLTLLGFSLMLAACQPTPPQPLYQRLGGQTGLEQIVDHLLQGIANDPSIARHFEDTDIANFRRLLIEQLCELSQGPCKYSGVTMQESHTGFQISKANFDALVNLLIDAMQHQGVSISAQNELLGMLAPMYKDVVYR</sequence>
<gene>
    <name evidence="5" type="ORF">ACFO3I_13510</name>
</gene>
<dbReference type="Pfam" id="PF01152">
    <property type="entry name" value="Bac_globin"/>
    <property type="match status" value="1"/>
</dbReference>
<dbReference type="CDD" id="cd00454">
    <property type="entry name" value="TrHb1_N"/>
    <property type="match status" value="1"/>
</dbReference>